<proteinExistence type="inferred from homology"/>
<evidence type="ECO:0000256" key="1">
    <source>
        <dbReference type="ARBA" id="ARBA00004123"/>
    </source>
</evidence>
<dbReference type="InterPro" id="IPR036296">
    <property type="entry name" value="SKP1-like_dim_sf"/>
</dbReference>
<gene>
    <name evidence="10" type="ORF">WN944_018329</name>
</gene>
<keyword evidence="5" id="KW-0539">Nucleus</keyword>
<dbReference type="SUPFAM" id="SSF54695">
    <property type="entry name" value="POZ domain"/>
    <property type="match status" value="1"/>
</dbReference>
<dbReference type="SMART" id="SM00512">
    <property type="entry name" value="Skp1"/>
    <property type="match status" value="1"/>
</dbReference>
<comment type="function">
    <text evidence="6 7">Involved in ubiquitination and subsequent proteasomal degradation of target proteins. Together with CUL1, RBX1 and a F-box protein, it forms a SCF E3 ubiquitin ligase complex. The functional specificity of this complex depends on the type of F-box protein. In the SCF complex, it serves as an adapter that links the F-box protein to CUL1.</text>
</comment>
<evidence type="ECO:0000256" key="4">
    <source>
        <dbReference type="ARBA" id="ARBA00022786"/>
    </source>
</evidence>
<accession>A0AAP0LWL0</accession>
<comment type="subcellular location">
    <subcellularLocation>
        <location evidence="1">Nucleus</location>
    </subcellularLocation>
</comment>
<evidence type="ECO:0000313" key="10">
    <source>
        <dbReference type="EMBL" id="KAK9186940.1"/>
    </source>
</evidence>
<keyword evidence="4 7" id="KW-0833">Ubl conjugation pathway</keyword>
<dbReference type="PIRSF" id="PIRSF028729">
    <property type="entry name" value="E3_ubiquit_lig_SCF_Skp"/>
    <property type="match status" value="1"/>
</dbReference>
<evidence type="ECO:0000256" key="2">
    <source>
        <dbReference type="ARBA" id="ARBA00004906"/>
    </source>
</evidence>
<dbReference type="AlphaFoldDB" id="A0AAP0LWL0"/>
<feature type="domain" description="SKP1 component POZ" evidence="9">
    <location>
        <begin position="11"/>
        <end position="70"/>
    </location>
</feature>
<dbReference type="InterPro" id="IPR016897">
    <property type="entry name" value="SKP1"/>
</dbReference>
<dbReference type="PANTHER" id="PTHR11165">
    <property type="entry name" value="SKP1"/>
    <property type="match status" value="1"/>
</dbReference>
<dbReference type="GO" id="GO:0009867">
    <property type="term" value="P:jasmonic acid mediated signaling pathway"/>
    <property type="evidence" value="ECO:0007669"/>
    <property type="project" value="UniProtKB-ARBA"/>
</dbReference>
<dbReference type="Pfam" id="PF01466">
    <property type="entry name" value="Skp1"/>
    <property type="match status" value="1"/>
</dbReference>
<name>A0AAP0LWL0_9ROSI</name>
<evidence type="ECO:0000256" key="6">
    <source>
        <dbReference type="ARBA" id="ARBA00054396"/>
    </source>
</evidence>
<keyword evidence="11" id="KW-1185">Reference proteome</keyword>
<dbReference type="InterPro" id="IPR011333">
    <property type="entry name" value="SKP1/BTB/POZ_sf"/>
</dbReference>
<dbReference type="Gene3D" id="3.30.710.10">
    <property type="entry name" value="Potassium Channel Kv1.1, Chain A"/>
    <property type="match status" value="1"/>
</dbReference>
<comment type="pathway">
    <text evidence="2 7">Protein modification; protein ubiquitination.</text>
</comment>
<comment type="similarity">
    <text evidence="3 7">Belongs to the SKP1 family.</text>
</comment>
<dbReference type="Pfam" id="PF03931">
    <property type="entry name" value="Skp1_POZ"/>
    <property type="match status" value="1"/>
</dbReference>
<dbReference type="SUPFAM" id="SSF81382">
    <property type="entry name" value="Skp1 dimerisation domain-like"/>
    <property type="match status" value="1"/>
</dbReference>
<protein>
    <recommendedName>
        <fullName evidence="7">SKP1-like protein</fullName>
    </recommendedName>
</protein>
<comment type="subunit">
    <text evidence="7">Part of a SCF (SKP1-cullin-F-box) protein ligase complex.</text>
</comment>
<dbReference type="Proteomes" id="UP001428341">
    <property type="component" value="Unassembled WGS sequence"/>
</dbReference>
<dbReference type="InterPro" id="IPR001232">
    <property type="entry name" value="SKP1-like"/>
</dbReference>
<evidence type="ECO:0000256" key="7">
    <source>
        <dbReference type="PIRNR" id="PIRNR028729"/>
    </source>
</evidence>
<dbReference type="CDD" id="cd18322">
    <property type="entry name" value="BTB_POZ_SKP1"/>
    <property type="match status" value="1"/>
</dbReference>
<evidence type="ECO:0000313" key="11">
    <source>
        <dbReference type="Proteomes" id="UP001428341"/>
    </source>
</evidence>
<reference evidence="10 11" key="1">
    <citation type="submission" date="2024-05" db="EMBL/GenBank/DDBJ databases">
        <title>Haplotype-resolved chromosome-level genome assembly of Huyou (Citrus changshanensis).</title>
        <authorList>
            <person name="Miao C."/>
            <person name="Chen W."/>
            <person name="Wu Y."/>
            <person name="Wang L."/>
            <person name="Zhao S."/>
            <person name="Grierson D."/>
            <person name="Xu C."/>
            <person name="Chen K."/>
        </authorList>
    </citation>
    <scope>NUCLEOTIDE SEQUENCE [LARGE SCALE GENOMIC DNA]</scope>
    <source>
        <strain evidence="10">01-14</strain>
        <tissue evidence="10">Leaf</tissue>
    </source>
</reference>
<dbReference type="EMBL" id="JBCGBO010000007">
    <property type="protein sequence ID" value="KAK9186940.1"/>
    <property type="molecule type" value="Genomic_DNA"/>
</dbReference>
<feature type="domain" description="SKP1 component dimerisation" evidence="8">
    <location>
        <begin position="107"/>
        <end position="153"/>
    </location>
</feature>
<dbReference type="FunFam" id="3.30.710.10:FF:000170">
    <property type="entry name" value="SKP1-like protein 5"/>
    <property type="match status" value="1"/>
</dbReference>
<organism evidence="10 11">
    <name type="scientific">Citrus x changshan-huyou</name>
    <dbReference type="NCBI Taxonomy" id="2935761"/>
    <lineage>
        <taxon>Eukaryota</taxon>
        <taxon>Viridiplantae</taxon>
        <taxon>Streptophyta</taxon>
        <taxon>Embryophyta</taxon>
        <taxon>Tracheophyta</taxon>
        <taxon>Spermatophyta</taxon>
        <taxon>Magnoliopsida</taxon>
        <taxon>eudicotyledons</taxon>
        <taxon>Gunneridae</taxon>
        <taxon>Pentapetalae</taxon>
        <taxon>rosids</taxon>
        <taxon>malvids</taxon>
        <taxon>Sapindales</taxon>
        <taxon>Rutaceae</taxon>
        <taxon>Aurantioideae</taxon>
        <taxon>Citrus</taxon>
    </lineage>
</organism>
<sequence length="155" mass="17562">MSSSSENTGKKMIILKSSDGETFEVEEAVMLESQTIKHMVEDGCADSVIPLLNVRGTILSMVIEYLKKHVEAKTTEDDLKNWDVDFAKLGQDTLFDLLMAANYLDIKSLLDLLCQTVADMIKGKSPEEIRQTFHIQNDFTPEEEEEIRTETPRAF</sequence>
<evidence type="ECO:0000256" key="5">
    <source>
        <dbReference type="ARBA" id="ARBA00023242"/>
    </source>
</evidence>
<dbReference type="InterPro" id="IPR016072">
    <property type="entry name" value="Skp1_comp_dimer"/>
</dbReference>
<dbReference type="GO" id="GO:0006511">
    <property type="term" value="P:ubiquitin-dependent protein catabolic process"/>
    <property type="evidence" value="ECO:0007669"/>
    <property type="project" value="InterPro"/>
</dbReference>
<dbReference type="GO" id="GO:0005634">
    <property type="term" value="C:nucleus"/>
    <property type="evidence" value="ECO:0007669"/>
    <property type="project" value="UniProtKB-SubCell"/>
</dbReference>
<dbReference type="GO" id="GO:0016567">
    <property type="term" value="P:protein ubiquitination"/>
    <property type="evidence" value="ECO:0007669"/>
    <property type="project" value="UniProtKB-UniRule"/>
</dbReference>
<evidence type="ECO:0000259" key="9">
    <source>
        <dbReference type="Pfam" id="PF03931"/>
    </source>
</evidence>
<evidence type="ECO:0000259" key="8">
    <source>
        <dbReference type="Pfam" id="PF01466"/>
    </source>
</evidence>
<dbReference type="InterPro" id="IPR016073">
    <property type="entry name" value="Skp1_comp_POZ"/>
</dbReference>
<evidence type="ECO:0000256" key="3">
    <source>
        <dbReference type="ARBA" id="ARBA00009993"/>
    </source>
</evidence>
<comment type="caution">
    <text evidence="10">The sequence shown here is derived from an EMBL/GenBank/DDBJ whole genome shotgun (WGS) entry which is preliminary data.</text>
</comment>